<keyword evidence="3" id="KW-1185">Reference proteome</keyword>
<evidence type="ECO:0008006" key="4">
    <source>
        <dbReference type="Google" id="ProtNLM"/>
    </source>
</evidence>
<evidence type="ECO:0000313" key="2">
    <source>
        <dbReference type="EMBL" id="AWK02884.1"/>
    </source>
</evidence>
<dbReference type="Proteomes" id="UP000245250">
    <property type="component" value="Chromosome"/>
</dbReference>
<keyword evidence="1" id="KW-0732">Signal</keyword>
<organism evidence="2 3">
    <name type="scientific">Flavobacterium crocinum</name>
    <dbReference type="NCBI Taxonomy" id="2183896"/>
    <lineage>
        <taxon>Bacteria</taxon>
        <taxon>Pseudomonadati</taxon>
        <taxon>Bacteroidota</taxon>
        <taxon>Flavobacteriia</taxon>
        <taxon>Flavobacteriales</taxon>
        <taxon>Flavobacteriaceae</taxon>
        <taxon>Flavobacterium</taxon>
    </lineage>
</organism>
<dbReference type="EMBL" id="CP029255">
    <property type="protein sequence ID" value="AWK02884.1"/>
    <property type="molecule type" value="Genomic_DNA"/>
</dbReference>
<name>A0A2S1YFQ4_9FLAO</name>
<dbReference type="RefSeq" id="WP_109190503.1">
    <property type="nucleotide sequence ID" value="NZ_CP029255.1"/>
</dbReference>
<dbReference type="OrthoDB" id="1342926at2"/>
<dbReference type="AlphaFoldDB" id="A0A2S1YFQ4"/>
<evidence type="ECO:0000313" key="3">
    <source>
        <dbReference type="Proteomes" id="UP000245250"/>
    </source>
</evidence>
<reference evidence="2 3" key="1">
    <citation type="submission" date="2018-05" db="EMBL/GenBank/DDBJ databases">
        <title>Genome sequencing of Flavobacterium sp. HYN0056.</title>
        <authorList>
            <person name="Yi H."/>
            <person name="Baek C."/>
        </authorList>
    </citation>
    <scope>NUCLEOTIDE SEQUENCE [LARGE SCALE GENOMIC DNA]</scope>
    <source>
        <strain evidence="2 3">HYN0056</strain>
    </source>
</reference>
<protein>
    <recommendedName>
        <fullName evidence="4">Lipocalin-like domain-containing protein</fullName>
    </recommendedName>
</protein>
<accession>A0A2S1YFQ4</accession>
<feature type="signal peptide" evidence="1">
    <location>
        <begin position="1"/>
        <end position="24"/>
    </location>
</feature>
<feature type="chain" id="PRO_5015589597" description="Lipocalin-like domain-containing protein" evidence="1">
    <location>
        <begin position="25"/>
        <end position="240"/>
    </location>
</feature>
<sequence>MTEIFRKNKILLFLGLILPLSVSAQVVNIEGEWSTKDIIGYSNVFEYSLMKEKQPSEGRSITFSLDGTFSCGEPMICPNGCSVYTSGSYRMVDNDHIQMIVQNVRFVGFYCGNLRTQKENNSKDLGVFYIYKEGDAVRLIPSSGNLQEDRDRMLYTQMLNSFGKEWRSYDYVWDNTNADQSEEIVRSCKDKKGQINLSNYKIVFSKDESYGNVFLLRENENYHYVVYNAVSKKVSLAYPK</sequence>
<dbReference type="KEGG" id="fcr:HYN56_01105"/>
<proteinExistence type="predicted"/>
<gene>
    <name evidence="2" type="ORF">HYN56_01105</name>
</gene>
<evidence type="ECO:0000256" key="1">
    <source>
        <dbReference type="SAM" id="SignalP"/>
    </source>
</evidence>